<gene>
    <name evidence="2" type="ORF">COHA_005539</name>
</gene>
<dbReference type="InterPro" id="IPR008704">
    <property type="entry name" value="Endonuclease_Zinc-binding_loop"/>
</dbReference>
<evidence type="ECO:0000313" key="2">
    <source>
        <dbReference type="EMBL" id="KAI7840723.1"/>
    </source>
</evidence>
<protein>
    <recommendedName>
        <fullName evidence="1">Zinc-binding loop region of homing endonuclease domain-containing protein</fullName>
    </recommendedName>
</protein>
<proteinExistence type="predicted"/>
<dbReference type="Pfam" id="PF05551">
    <property type="entry name" value="zf-His_Me_endon"/>
    <property type="match status" value="1"/>
</dbReference>
<dbReference type="AlphaFoldDB" id="A0AAD5H4M0"/>
<dbReference type="Gene3D" id="3.90.75.10">
    <property type="entry name" value="Homing Intron 3 (I-ppo) Encoded Endonuclease, Chain A"/>
    <property type="match status" value="1"/>
</dbReference>
<dbReference type="InterPro" id="IPR044930">
    <property type="entry name" value="Homing_endonuclease_His-Me"/>
</dbReference>
<comment type="caution">
    <text evidence="2">The sequence shown here is derived from an EMBL/GenBank/DDBJ whole genome shotgun (WGS) entry which is preliminary data.</text>
</comment>
<name>A0AAD5H4M0_9CHLO</name>
<sequence length="308" mass="34312">MFPERLRTWLTAQAGLANTSRRGLGVDGPARCIPNGSVTICVYTEVDNFDRIFINHPSKSDIDSWSEAAADKRTHFTIHQVVLLACDELELYLLYKLSALLNPNRPDLWLQISHLCHDHGCIRRTHFIVETAIENIRRNLCKLAKNLAHQPANLPAAAKPTCQLPAIAHSPLQRAPTFALDQSGTIQALGGGKKLTANQQRVEAYADALEELINLERVPAPDDVFAPLKTREHVLAFLRCWAEDSDQPSIPGMQFSNKHKSQFALAVMDKATPGHGMVPQARNGTWGRRLVLLKEAAVFVLRKVEEQL</sequence>
<dbReference type="SUPFAM" id="SSF54060">
    <property type="entry name" value="His-Me finger endonucleases"/>
    <property type="match status" value="1"/>
</dbReference>
<organism evidence="2 3">
    <name type="scientific">Chlorella ohadii</name>
    <dbReference type="NCBI Taxonomy" id="2649997"/>
    <lineage>
        <taxon>Eukaryota</taxon>
        <taxon>Viridiplantae</taxon>
        <taxon>Chlorophyta</taxon>
        <taxon>core chlorophytes</taxon>
        <taxon>Trebouxiophyceae</taxon>
        <taxon>Chlorellales</taxon>
        <taxon>Chlorellaceae</taxon>
        <taxon>Chlorella clade</taxon>
        <taxon>Chlorella</taxon>
    </lineage>
</organism>
<reference evidence="2" key="1">
    <citation type="submission" date="2020-11" db="EMBL/GenBank/DDBJ databases">
        <title>Chlorella ohadii genome sequencing and assembly.</title>
        <authorList>
            <person name="Murik O."/>
            <person name="Treves H."/>
            <person name="Kedem I."/>
            <person name="Shotland Y."/>
            <person name="Kaplan A."/>
        </authorList>
    </citation>
    <scope>NUCLEOTIDE SEQUENCE</scope>
    <source>
        <strain evidence="2">1</strain>
    </source>
</reference>
<dbReference type="Proteomes" id="UP001205105">
    <property type="component" value="Unassembled WGS sequence"/>
</dbReference>
<dbReference type="InterPro" id="IPR044925">
    <property type="entry name" value="His-Me_finger_sf"/>
</dbReference>
<feature type="domain" description="Zinc-binding loop region of homing endonuclease" evidence="1">
    <location>
        <begin position="70"/>
        <end position="153"/>
    </location>
</feature>
<accession>A0AAD5H4M0</accession>
<keyword evidence="3" id="KW-1185">Reference proteome</keyword>
<dbReference type="GO" id="GO:0004519">
    <property type="term" value="F:endonuclease activity"/>
    <property type="evidence" value="ECO:0007669"/>
    <property type="project" value="InterPro"/>
</dbReference>
<evidence type="ECO:0000313" key="3">
    <source>
        <dbReference type="Proteomes" id="UP001205105"/>
    </source>
</evidence>
<evidence type="ECO:0000259" key="1">
    <source>
        <dbReference type="Pfam" id="PF05551"/>
    </source>
</evidence>
<dbReference type="EMBL" id="JADXDR010000075">
    <property type="protein sequence ID" value="KAI7840723.1"/>
    <property type="molecule type" value="Genomic_DNA"/>
</dbReference>